<keyword evidence="2" id="KW-1133">Transmembrane helix</keyword>
<feature type="region of interest" description="Disordered" evidence="1">
    <location>
        <begin position="71"/>
        <end position="138"/>
    </location>
</feature>
<protein>
    <recommendedName>
        <fullName evidence="5">Cardiolipin synthase N-terminal domain-containing protein</fullName>
    </recommendedName>
</protein>
<keyword evidence="2" id="KW-0812">Transmembrane</keyword>
<accession>A0A931N3G2</accession>
<dbReference type="AlphaFoldDB" id="A0A931N3G2"/>
<evidence type="ECO:0000256" key="2">
    <source>
        <dbReference type="SAM" id="Phobius"/>
    </source>
</evidence>
<dbReference type="RefSeq" id="WP_196150156.1">
    <property type="nucleotide sequence ID" value="NZ_JADMLG010000006.1"/>
</dbReference>
<dbReference type="Proteomes" id="UP000655751">
    <property type="component" value="Unassembled WGS sequence"/>
</dbReference>
<keyword evidence="4" id="KW-1185">Reference proteome</keyword>
<dbReference type="EMBL" id="JADMLG010000006">
    <property type="protein sequence ID" value="MBH0777829.1"/>
    <property type="molecule type" value="Genomic_DNA"/>
</dbReference>
<comment type="caution">
    <text evidence="3">The sequence shown here is derived from an EMBL/GenBank/DDBJ whole genome shotgun (WGS) entry which is preliminary data.</text>
</comment>
<evidence type="ECO:0000313" key="3">
    <source>
        <dbReference type="EMBL" id="MBH0777829.1"/>
    </source>
</evidence>
<feature type="transmembrane region" description="Helical" evidence="2">
    <location>
        <begin position="7"/>
        <end position="32"/>
    </location>
</feature>
<name>A0A931N3G2_9NOCA</name>
<organism evidence="3 4">
    <name type="scientific">Nocardia bovistercoris</name>
    <dbReference type="NCBI Taxonomy" id="2785916"/>
    <lineage>
        <taxon>Bacteria</taxon>
        <taxon>Bacillati</taxon>
        <taxon>Actinomycetota</taxon>
        <taxon>Actinomycetes</taxon>
        <taxon>Mycobacteriales</taxon>
        <taxon>Nocardiaceae</taxon>
        <taxon>Nocardia</taxon>
    </lineage>
</organism>
<evidence type="ECO:0008006" key="5">
    <source>
        <dbReference type="Google" id="ProtNLM"/>
    </source>
</evidence>
<keyword evidence="2" id="KW-0472">Membrane</keyword>
<feature type="transmembrane region" description="Helical" evidence="2">
    <location>
        <begin position="38"/>
        <end position="62"/>
    </location>
</feature>
<evidence type="ECO:0000256" key="1">
    <source>
        <dbReference type="SAM" id="MobiDB-lite"/>
    </source>
</evidence>
<reference evidence="3" key="1">
    <citation type="submission" date="2020-11" db="EMBL/GenBank/DDBJ databases">
        <title>Nocardia NEAU-351.nov., a novel actinomycete isolated from the cow dung.</title>
        <authorList>
            <person name="Zhang X."/>
        </authorList>
    </citation>
    <scope>NUCLEOTIDE SEQUENCE</scope>
    <source>
        <strain evidence="3">NEAU-351</strain>
    </source>
</reference>
<evidence type="ECO:0000313" key="4">
    <source>
        <dbReference type="Proteomes" id="UP000655751"/>
    </source>
</evidence>
<sequence length="138" mass="15375">MNFSDYLWIVLTIFSVAAYSVGLVSIILRLLADGATPLWSKFCWTVFMIAVPLVGVSIFVIARRAAQRPRSTRTGYDLPSTSPLRQPIRYHQRAGDGDFRPITTTPIGPRRVPPEHHRGATNGHAFTPPNPFDGDRSQ</sequence>
<proteinExistence type="predicted"/>
<gene>
    <name evidence="3" type="ORF">IT779_16255</name>
</gene>